<evidence type="ECO:0000313" key="3">
    <source>
        <dbReference type="Proteomes" id="UP000182584"/>
    </source>
</evidence>
<dbReference type="Proteomes" id="UP000182584">
    <property type="component" value="Unassembled WGS sequence"/>
</dbReference>
<name>A0A1H9X166_BUTFI</name>
<sequence length="95" mass="11230">MITSTNPSMNSTAEKIFATNSDFMIAERRRIREDNIIHERRMKEALAEKDKKIEEQAKELEEIDKKLEEQAKELEEKAELIARLQRQLEEKGIKD</sequence>
<reference evidence="2 3" key="1">
    <citation type="submission" date="2016-10" db="EMBL/GenBank/DDBJ databases">
        <authorList>
            <person name="de Groot N.N."/>
        </authorList>
    </citation>
    <scope>NUCLEOTIDE SEQUENCE [LARGE SCALE GENOMIC DNA]</scope>
    <source>
        <strain evidence="2 3">AR40</strain>
    </source>
</reference>
<evidence type="ECO:0000313" key="2">
    <source>
        <dbReference type="EMBL" id="SES39829.1"/>
    </source>
</evidence>
<organism evidence="2 3">
    <name type="scientific">Butyrivibrio fibrisolvens</name>
    <dbReference type="NCBI Taxonomy" id="831"/>
    <lineage>
        <taxon>Bacteria</taxon>
        <taxon>Bacillati</taxon>
        <taxon>Bacillota</taxon>
        <taxon>Clostridia</taxon>
        <taxon>Lachnospirales</taxon>
        <taxon>Lachnospiraceae</taxon>
        <taxon>Butyrivibrio</taxon>
    </lineage>
</organism>
<evidence type="ECO:0000256" key="1">
    <source>
        <dbReference type="SAM" id="Coils"/>
    </source>
</evidence>
<keyword evidence="1" id="KW-0175">Coiled coil</keyword>
<dbReference type="EMBL" id="FOGJ01000039">
    <property type="protein sequence ID" value="SES39829.1"/>
    <property type="molecule type" value="Genomic_DNA"/>
</dbReference>
<gene>
    <name evidence="2" type="ORF">SAMN04487884_13912</name>
</gene>
<feature type="coiled-coil region" evidence="1">
    <location>
        <begin position="39"/>
        <end position="94"/>
    </location>
</feature>
<proteinExistence type="predicted"/>
<accession>A0A1H9X166</accession>
<protein>
    <submittedName>
        <fullName evidence="2">Uncharacterized protein</fullName>
    </submittedName>
</protein>
<dbReference type="AlphaFoldDB" id="A0A1H9X166"/>